<keyword evidence="3" id="KW-1185">Reference proteome</keyword>
<proteinExistence type="predicted"/>
<comment type="caution">
    <text evidence="2">The sequence shown here is derived from an EMBL/GenBank/DDBJ whole genome shotgun (WGS) entry which is preliminary data.</text>
</comment>
<evidence type="ECO:0000313" key="2">
    <source>
        <dbReference type="EMBL" id="ODM88577.1"/>
    </source>
</evidence>
<feature type="domain" description="BTB" evidence="1">
    <location>
        <begin position="52"/>
        <end position="95"/>
    </location>
</feature>
<dbReference type="AlphaFoldDB" id="A0A1D2M6H0"/>
<dbReference type="PROSITE" id="PS50097">
    <property type="entry name" value="BTB"/>
    <property type="match status" value="1"/>
</dbReference>
<gene>
    <name evidence="2" type="ORF">Ocin01_18106</name>
</gene>
<dbReference type="OrthoDB" id="6359943at2759"/>
<accession>A0A1D2M6H0</accession>
<organism evidence="2 3">
    <name type="scientific">Orchesella cincta</name>
    <name type="common">Springtail</name>
    <name type="synonym">Podura cincta</name>
    <dbReference type="NCBI Taxonomy" id="48709"/>
    <lineage>
        <taxon>Eukaryota</taxon>
        <taxon>Metazoa</taxon>
        <taxon>Ecdysozoa</taxon>
        <taxon>Arthropoda</taxon>
        <taxon>Hexapoda</taxon>
        <taxon>Collembola</taxon>
        <taxon>Entomobryomorpha</taxon>
        <taxon>Entomobryoidea</taxon>
        <taxon>Orchesellidae</taxon>
        <taxon>Orchesellinae</taxon>
        <taxon>Orchesella</taxon>
    </lineage>
</organism>
<name>A0A1D2M6H0_ORCCI</name>
<dbReference type="InterPro" id="IPR000210">
    <property type="entry name" value="BTB/POZ_dom"/>
</dbReference>
<evidence type="ECO:0000313" key="3">
    <source>
        <dbReference type="Proteomes" id="UP000094527"/>
    </source>
</evidence>
<reference evidence="2 3" key="1">
    <citation type="journal article" date="2016" name="Genome Biol. Evol.">
        <title>Gene Family Evolution Reflects Adaptation to Soil Environmental Stressors in the Genome of the Collembolan Orchesella cincta.</title>
        <authorList>
            <person name="Faddeeva-Vakhrusheva A."/>
            <person name="Derks M.F."/>
            <person name="Anvar S.Y."/>
            <person name="Agamennone V."/>
            <person name="Suring W."/>
            <person name="Smit S."/>
            <person name="van Straalen N.M."/>
            <person name="Roelofs D."/>
        </authorList>
    </citation>
    <scope>NUCLEOTIDE SEQUENCE [LARGE SCALE GENOMIC DNA]</scope>
    <source>
        <tissue evidence="2">Mixed pool</tissue>
    </source>
</reference>
<protein>
    <submittedName>
        <fullName evidence="2">Speckle-type POZ protein</fullName>
    </submittedName>
</protein>
<dbReference type="CDD" id="cd18186">
    <property type="entry name" value="BTB_POZ_ZBTB_KLHL-like"/>
    <property type="match status" value="1"/>
</dbReference>
<dbReference type="SUPFAM" id="SSF54695">
    <property type="entry name" value="POZ domain"/>
    <property type="match status" value="1"/>
</dbReference>
<dbReference type="EMBL" id="LJIJ01003420">
    <property type="protein sequence ID" value="ODM88577.1"/>
    <property type="molecule type" value="Genomic_DNA"/>
</dbReference>
<sequence>MPACNTGRDQFEGDVIILLVAESPIDKWTDGNVPLPSALNMNANILKKQIACDFELVSEQGKRFKCHKVFLAVNSPVLARMLETECEEVKHNAYK</sequence>
<dbReference type="Proteomes" id="UP000094527">
    <property type="component" value="Unassembled WGS sequence"/>
</dbReference>
<dbReference type="InterPro" id="IPR011333">
    <property type="entry name" value="SKP1/BTB/POZ_sf"/>
</dbReference>
<dbReference type="Pfam" id="PF00651">
    <property type="entry name" value="BTB"/>
    <property type="match status" value="1"/>
</dbReference>
<dbReference type="Gene3D" id="3.30.710.10">
    <property type="entry name" value="Potassium Channel Kv1.1, Chain A"/>
    <property type="match status" value="1"/>
</dbReference>
<evidence type="ECO:0000259" key="1">
    <source>
        <dbReference type="PROSITE" id="PS50097"/>
    </source>
</evidence>